<dbReference type="InterPro" id="IPR018163">
    <property type="entry name" value="Thr/Ala-tRNA-synth_IIc_edit"/>
</dbReference>
<dbReference type="Gene3D" id="3.40.50.800">
    <property type="entry name" value="Anticodon-binding domain"/>
    <property type="match status" value="1"/>
</dbReference>
<keyword evidence="5 12" id="KW-0547">Nucleotide-binding</keyword>
<dbReference type="GO" id="GO:0000049">
    <property type="term" value="F:tRNA binding"/>
    <property type="evidence" value="ECO:0007669"/>
    <property type="project" value="UniProtKB-KW"/>
</dbReference>
<comment type="catalytic activity">
    <reaction evidence="11 12">
        <text>tRNA(Thr) + L-threonine + ATP = L-threonyl-tRNA(Thr) + AMP + diphosphate + H(+)</text>
        <dbReference type="Rhea" id="RHEA:24624"/>
        <dbReference type="Rhea" id="RHEA-COMP:9670"/>
        <dbReference type="Rhea" id="RHEA-COMP:9704"/>
        <dbReference type="ChEBI" id="CHEBI:15378"/>
        <dbReference type="ChEBI" id="CHEBI:30616"/>
        <dbReference type="ChEBI" id="CHEBI:33019"/>
        <dbReference type="ChEBI" id="CHEBI:57926"/>
        <dbReference type="ChEBI" id="CHEBI:78442"/>
        <dbReference type="ChEBI" id="CHEBI:78534"/>
        <dbReference type="ChEBI" id="CHEBI:456215"/>
        <dbReference type="EC" id="6.1.1.3"/>
    </reaction>
</comment>
<evidence type="ECO:0000256" key="2">
    <source>
        <dbReference type="ARBA" id="ARBA00022555"/>
    </source>
</evidence>
<reference evidence="15 16" key="1">
    <citation type="journal article" date="2016" name="Nat. Commun.">
        <title>Thousands of microbial genomes shed light on interconnected biogeochemical processes in an aquifer system.</title>
        <authorList>
            <person name="Anantharaman K."/>
            <person name="Brown C.T."/>
            <person name="Hug L.A."/>
            <person name="Sharon I."/>
            <person name="Castelle C.J."/>
            <person name="Probst A.J."/>
            <person name="Thomas B.C."/>
            <person name="Singh A."/>
            <person name="Wilkins M.J."/>
            <person name="Karaoz U."/>
            <person name="Brodie E.L."/>
            <person name="Williams K.H."/>
            <person name="Hubbard S.S."/>
            <person name="Banfield J.F."/>
        </authorList>
    </citation>
    <scope>NUCLEOTIDE SEQUENCE [LARGE SCALE GENOMIC DNA]</scope>
</reference>
<keyword evidence="6 12" id="KW-0862">Zinc</keyword>
<dbReference type="Pfam" id="PF07973">
    <property type="entry name" value="tRNA_SAD"/>
    <property type="match status" value="1"/>
</dbReference>
<dbReference type="Pfam" id="PF00587">
    <property type="entry name" value="tRNA-synt_2b"/>
    <property type="match status" value="1"/>
</dbReference>
<dbReference type="InterPro" id="IPR004154">
    <property type="entry name" value="Anticodon-bd"/>
</dbReference>
<name>A0A1F6VFB7_9BACT</name>
<dbReference type="InterPro" id="IPR002320">
    <property type="entry name" value="Thr-tRNA-ligase_IIa"/>
</dbReference>
<evidence type="ECO:0000256" key="7">
    <source>
        <dbReference type="ARBA" id="ARBA00022840"/>
    </source>
</evidence>
<evidence type="ECO:0000313" key="16">
    <source>
        <dbReference type="Proteomes" id="UP000178235"/>
    </source>
</evidence>
<keyword evidence="8 12" id="KW-0694">RNA-binding</keyword>
<dbReference type="Pfam" id="PF03129">
    <property type="entry name" value="HGTP_anticodon"/>
    <property type="match status" value="1"/>
</dbReference>
<keyword evidence="9 12" id="KW-0648">Protein biosynthesis</keyword>
<dbReference type="Proteomes" id="UP000178235">
    <property type="component" value="Unassembled WGS sequence"/>
</dbReference>
<dbReference type="SUPFAM" id="SSF55186">
    <property type="entry name" value="ThrRS/AlaRS common domain"/>
    <property type="match status" value="1"/>
</dbReference>
<dbReference type="InterPro" id="IPR045864">
    <property type="entry name" value="aa-tRNA-synth_II/BPL/LPL"/>
</dbReference>
<dbReference type="InterPro" id="IPR033728">
    <property type="entry name" value="ThrRS_core"/>
</dbReference>
<feature type="binding site" evidence="12">
    <location>
        <position position="458"/>
    </location>
    <ligand>
        <name>Zn(2+)</name>
        <dbReference type="ChEBI" id="CHEBI:29105"/>
        <note>catalytic</note>
    </ligand>
</feature>
<sequence>MQKTDKIENTRHTLAHLLAASVGEIYKFDKIKLTLGPAIENGFYYDIDFCGEKITDTDLKKIEDKMRKKLPKWTEWEHKEISKGEALEFFKNEYKAELINEIAERGEKITTYTCGGFTDLCRGGHLENPAKEIDPDSFKLDRVAGAYWRGNEKNKMLTRIYGLAFETKEELGSYLKQREEAEKRDHKKLGKELDLFTFSELVGAGLPLFTPKGTLVRDLLDNFVWELRKKAGYERVDIPHITKKELYEKSGHWEKFKDDLFKIDTREEHVFAMKPMNCPHHTQIYNRKQWSYKELPQRYAETTKVYRDEQTGELGGISRVRSITQDDAHVFCRLKDASSEMEKIYNIVKTFYGTFGFVLKPRLSLHDPKNMEKYLGTEEVWINSENSLRKIIEKSGEKAIEAVGEAAFYGPKIDFMAKDAIGREHQVATIQLDMNMPERFDLFCINEKGEQERIVMIHAAIMGSIERFLAVLIEHTAGCFPLWLSPVQVKVIPVRANHNEYAKQIFETLKENNIRAEFDDADLNLGTKVRDAKNNKIPYWIVVGDKEIETGKLTLESRDSGQMPTNKGEEGAETSKSYVSKEELLKKLLEEIKNKK</sequence>
<dbReference type="SUPFAM" id="SSF52954">
    <property type="entry name" value="Class II aaRS ABD-related"/>
    <property type="match status" value="1"/>
</dbReference>
<feature type="binding site" evidence="12">
    <location>
        <position position="278"/>
    </location>
    <ligand>
        <name>Zn(2+)</name>
        <dbReference type="ChEBI" id="CHEBI:29105"/>
        <note>catalytic</note>
    </ligand>
</feature>
<keyword evidence="4 12" id="KW-0479">Metal-binding</keyword>
<comment type="similarity">
    <text evidence="1 12">Belongs to the class-II aminoacyl-tRNA synthetase family.</text>
</comment>
<dbReference type="GO" id="GO:0004829">
    <property type="term" value="F:threonine-tRNA ligase activity"/>
    <property type="evidence" value="ECO:0007669"/>
    <property type="project" value="UniProtKB-UniRule"/>
</dbReference>
<gene>
    <name evidence="12" type="primary">thrS</name>
    <name evidence="15" type="ORF">A2738_02375</name>
</gene>
<dbReference type="InterPro" id="IPR006195">
    <property type="entry name" value="aa-tRNA-synth_II"/>
</dbReference>
<evidence type="ECO:0000256" key="5">
    <source>
        <dbReference type="ARBA" id="ARBA00022741"/>
    </source>
</evidence>
<feature type="region of interest" description="Disordered" evidence="13">
    <location>
        <begin position="554"/>
        <end position="578"/>
    </location>
</feature>
<dbReference type="GO" id="GO:0005524">
    <property type="term" value="F:ATP binding"/>
    <property type="evidence" value="ECO:0007669"/>
    <property type="project" value="UniProtKB-UniRule"/>
</dbReference>
<evidence type="ECO:0000313" key="15">
    <source>
        <dbReference type="EMBL" id="OGI68320.1"/>
    </source>
</evidence>
<evidence type="ECO:0000256" key="6">
    <source>
        <dbReference type="ARBA" id="ARBA00022833"/>
    </source>
</evidence>
<dbReference type="GO" id="GO:0006435">
    <property type="term" value="P:threonyl-tRNA aminoacylation"/>
    <property type="evidence" value="ECO:0007669"/>
    <property type="project" value="UniProtKB-UniRule"/>
</dbReference>
<dbReference type="EMBL" id="MFTS01000004">
    <property type="protein sequence ID" value="OGI68320.1"/>
    <property type="molecule type" value="Genomic_DNA"/>
</dbReference>
<evidence type="ECO:0000256" key="9">
    <source>
        <dbReference type="ARBA" id="ARBA00022917"/>
    </source>
</evidence>
<feature type="domain" description="Aminoacyl-transfer RNA synthetases class-II family profile" evidence="14">
    <location>
        <begin position="211"/>
        <end position="481"/>
    </location>
</feature>
<evidence type="ECO:0000256" key="3">
    <source>
        <dbReference type="ARBA" id="ARBA00022598"/>
    </source>
</evidence>
<evidence type="ECO:0000259" key="14">
    <source>
        <dbReference type="PROSITE" id="PS50862"/>
    </source>
</evidence>
<organism evidence="15 16">
    <name type="scientific">Candidatus Nomurabacteria bacterium RIFCSPHIGHO2_01_FULL_42_15</name>
    <dbReference type="NCBI Taxonomy" id="1801742"/>
    <lineage>
        <taxon>Bacteria</taxon>
        <taxon>Candidatus Nomuraibacteriota</taxon>
    </lineage>
</organism>
<keyword evidence="7 12" id="KW-0067">ATP-binding</keyword>
<dbReference type="InterPro" id="IPR047246">
    <property type="entry name" value="ThrRS_anticodon"/>
</dbReference>
<evidence type="ECO:0000256" key="4">
    <source>
        <dbReference type="ARBA" id="ARBA00022723"/>
    </source>
</evidence>
<comment type="caution">
    <text evidence="15">The sequence shown here is derived from an EMBL/GenBank/DDBJ whole genome shotgun (WGS) entry which is preliminary data.</text>
</comment>
<dbReference type="PANTHER" id="PTHR11451:SF44">
    <property type="entry name" value="THREONINE--TRNA LIGASE, CHLOROPLASTIC_MITOCHONDRIAL 2"/>
    <property type="match status" value="1"/>
</dbReference>
<dbReference type="InterPro" id="IPR002314">
    <property type="entry name" value="aa-tRNA-synt_IIb"/>
</dbReference>
<keyword evidence="3 12" id="KW-0436">Ligase</keyword>
<dbReference type="CDD" id="cd00860">
    <property type="entry name" value="ThrRS_anticodon"/>
    <property type="match status" value="1"/>
</dbReference>
<dbReference type="EC" id="6.1.1.3" evidence="12"/>
<dbReference type="InterPro" id="IPR036621">
    <property type="entry name" value="Anticodon-bd_dom_sf"/>
</dbReference>
<keyword evidence="2 12" id="KW-0820">tRNA-binding</keyword>
<dbReference type="PROSITE" id="PS50862">
    <property type="entry name" value="AA_TRNA_LIGASE_II"/>
    <property type="match status" value="1"/>
</dbReference>
<accession>A0A1F6VFB7</accession>
<dbReference type="FunFam" id="3.40.50.800:FF:000001">
    <property type="entry name" value="Threonine--tRNA ligase"/>
    <property type="match status" value="1"/>
</dbReference>
<evidence type="ECO:0000256" key="12">
    <source>
        <dbReference type="HAMAP-Rule" id="MF_00184"/>
    </source>
</evidence>
<dbReference type="PRINTS" id="PR01047">
    <property type="entry name" value="TRNASYNTHTHR"/>
</dbReference>
<protein>
    <recommendedName>
        <fullName evidence="12">Threonine--tRNA ligase</fullName>
        <ecNumber evidence="12">6.1.1.3</ecNumber>
    </recommendedName>
    <alternativeName>
        <fullName evidence="12">Threonyl-tRNA synthetase</fullName>
        <shortName evidence="12">ThrRS</shortName>
    </alternativeName>
</protein>
<dbReference type="CDD" id="cd00771">
    <property type="entry name" value="ThrRS_core"/>
    <property type="match status" value="1"/>
</dbReference>
<dbReference type="NCBIfam" id="TIGR00418">
    <property type="entry name" value="thrS"/>
    <property type="match status" value="1"/>
</dbReference>
<proteinExistence type="inferred from homology"/>
<dbReference type="InterPro" id="IPR012947">
    <property type="entry name" value="tRNA_SAD"/>
</dbReference>
<evidence type="ECO:0000256" key="13">
    <source>
        <dbReference type="SAM" id="MobiDB-lite"/>
    </source>
</evidence>
<dbReference type="HAMAP" id="MF_00184">
    <property type="entry name" value="Thr_tRNA_synth"/>
    <property type="match status" value="1"/>
</dbReference>
<evidence type="ECO:0000256" key="8">
    <source>
        <dbReference type="ARBA" id="ARBA00022884"/>
    </source>
</evidence>
<evidence type="ECO:0000256" key="1">
    <source>
        <dbReference type="ARBA" id="ARBA00008226"/>
    </source>
</evidence>
<dbReference type="SUPFAM" id="SSF55681">
    <property type="entry name" value="Class II aaRS and biotin synthetases"/>
    <property type="match status" value="1"/>
</dbReference>
<evidence type="ECO:0000256" key="11">
    <source>
        <dbReference type="ARBA" id="ARBA00049515"/>
    </source>
</evidence>
<dbReference type="AlphaFoldDB" id="A0A1F6VFB7"/>
<evidence type="ECO:0000256" key="10">
    <source>
        <dbReference type="ARBA" id="ARBA00023146"/>
    </source>
</evidence>
<dbReference type="GO" id="GO:0005737">
    <property type="term" value="C:cytoplasm"/>
    <property type="evidence" value="ECO:0007669"/>
    <property type="project" value="UniProtKB-SubCell"/>
</dbReference>
<dbReference type="SMART" id="SM00863">
    <property type="entry name" value="tRNA_SAD"/>
    <property type="match status" value="1"/>
</dbReference>
<keyword evidence="12" id="KW-0963">Cytoplasm</keyword>
<dbReference type="Gene3D" id="3.30.930.10">
    <property type="entry name" value="Bira Bifunctional Protein, Domain 2"/>
    <property type="match status" value="1"/>
</dbReference>
<dbReference type="Gene3D" id="3.30.54.20">
    <property type="match status" value="1"/>
</dbReference>
<dbReference type="FunFam" id="3.30.930.10:FF:000002">
    <property type="entry name" value="Threonine--tRNA ligase"/>
    <property type="match status" value="1"/>
</dbReference>
<comment type="subcellular location">
    <subcellularLocation>
        <location evidence="12">Cytoplasm</location>
    </subcellularLocation>
</comment>
<feature type="binding site" evidence="12">
    <location>
        <position position="329"/>
    </location>
    <ligand>
        <name>Zn(2+)</name>
        <dbReference type="ChEBI" id="CHEBI:29105"/>
        <note>catalytic</note>
    </ligand>
</feature>
<dbReference type="PANTHER" id="PTHR11451">
    <property type="entry name" value="THREONINE-TRNA LIGASE"/>
    <property type="match status" value="1"/>
</dbReference>
<dbReference type="Gene3D" id="3.30.980.10">
    <property type="entry name" value="Threonyl-trna Synthetase, Chain A, domain 2"/>
    <property type="match status" value="1"/>
</dbReference>
<dbReference type="GO" id="GO:0046872">
    <property type="term" value="F:metal ion binding"/>
    <property type="evidence" value="ECO:0007669"/>
    <property type="project" value="UniProtKB-KW"/>
</dbReference>
<comment type="cofactor">
    <cofactor evidence="12">
        <name>Zn(2+)</name>
        <dbReference type="ChEBI" id="CHEBI:29105"/>
    </cofactor>
    <text evidence="12">Binds 1 zinc ion per subunit.</text>
</comment>
<keyword evidence="10 12" id="KW-0030">Aminoacyl-tRNA synthetase</keyword>
<comment type="subunit">
    <text evidence="12">Homodimer.</text>
</comment>
<comment type="caution">
    <text evidence="12">Lacks conserved residue(s) required for the propagation of feature annotation.</text>
</comment>